<feature type="transmembrane region" description="Helical" evidence="2">
    <location>
        <begin position="274"/>
        <end position="295"/>
    </location>
</feature>
<evidence type="ECO:0000259" key="3">
    <source>
        <dbReference type="Pfam" id="PF09335"/>
    </source>
</evidence>
<name>A0A0B0NWA9_GOSAR</name>
<evidence type="ECO:0000256" key="2">
    <source>
        <dbReference type="SAM" id="Phobius"/>
    </source>
</evidence>
<dbReference type="EMBL" id="KN405552">
    <property type="protein sequence ID" value="KHG16159.1"/>
    <property type="molecule type" value="Genomic_DNA"/>
</dbReference>
<dbReference type="Proteomes" id="UP000032142">
    <property type="component" value="Unassembled WGS sequence"/>
</dbReference>
<feature type="transmembrane region" description="Helical" evidence="2">
    <location>
        <begin position="231"/>
        <end position="251"/>
    </location>
</feature>
<accession>A0A0B0NWA9</accession>
<evidence type="ECO:0000313" key="5">
    <source>
        <dbReference type="Proteomes" id="UP000032142"/>
    </source>
</evidence>
<reference evidence="5" key="1">
    <citation type="submission" date="2014-09" db="EMBL/GenBank/DDBJ databases">
        <authorList>
            <person name="Mudge J."/>
            <person name="Ramaraj T."/>
            <person name="Lindquist I.E."/>
            <person name="Bharti A.K."/>
            <person name="Sundararajan A."/>
            <person name="Cameron C.T."/>
            <person name="Woodward J.E."/>
            <person name="May G.D."/>
            <person name="Brubaker C."/>
            <person name="Broadhvest J."/>
            <person name="Wilkins T.A."/>
        </authorList>
    </citation>
    <scope>NUCLEOTIDE SEQUENCE</scope>
    <source>
        <strain evidence="5">cv. AKA8401</strain>
    </source>
</reference>
<feature type="transmembrane region" description="Helical" evidence="2">
    <location>
        <begin position="55"/>
        <end position="74"/>
    </location>
</feature>
<keyword evidence="2" id="KW-0812">Transmembrane</keyword>
<feature type="transmembrane region" description="Helical" evidence="2">
    <location>
        <begin position="116"/>
        <end position="134"/>
    </location>
</feature>
<keyword evidence="2" id="KW-0472">Membrane</keyword>
<evidence type="ECO:0000313" key="4">
    <source>
        <dbReference type="EMBL" id="KHG16159.1"/>
    </source>
</evidence>
<feature type="transmembrane region" description="Helical" evidence="2">
    <location>
        <begin position="146"/>
        <end position="174"/>
    </location>
</feature>
<organism evidence="4 5">
    <name type="scientific">Gossypium arboreum</name>
    <name type="common">Tree cotton</name>
    <name type="synonym">Gossypium nanking</name>
    <dbReference type="NCBI Taxonomy" id="29729"/>
    <lineage>
        <taxon>Eukaryota</taxon>
        <taxon>Viridiplantae</taxon>
        <taxon>Streptophyta</taxon>
        <taxon>Embryophyta</taxon>
        <taxon>Tracheophyta</taxon>
        <taxon>Spermatophyta</taxon>
        <taxon>Magnoliopsida</taxon>
        <taxon>eudicotyledons</taxon>
        <taxon>Gunneridae</taxon>
        <taxon>Pentapetalae</taxon>
        <taxon>rosids</taxon>
        <taxon>malvids</taxon>
        <taxon>Malvales</taxon>
        <taxon>Malvaceae</taxon>
        <taxon>Malvoideae</taxon>
        <taxon>Gossypium</taxon>
    </lineage>
</organism>
<protein>
    <submittedName>
        <fullName evidence="4">TVP38/TMEM64 family membrane protein</fullName>
    </submittedName>
</protein>
<dbReference type="InterPro" id="IPR032816">
    <property type="entry name" value="VTT_dom"/>
</dbReference>
<feature type="region of interest" description="Disordered" evidence="1">
    <location>
        <begin position="1"/>
        <end position="20"/>
    </location>
</feature>
<dbReference type="Pfam" id="PF09335">
    <property type="entry name" value="VTT_dom"/>
    <property type="match status" value="1"/>
</dbReference>
<dbReference type="PANTHER" id="PTHR46431">
    <property type="entry name" value="EXPRESSED PROTEIN"/>
    <property type="match status" value="1"/>
</dbReference>
<evidence type="ECO:0000256" key="1">
    <source>
        <dbReference type="SAM" id="MobiDB-lite"/>
    </source>
</evidence>
<feature type="domain" description="VTT" evidence="3">
    <location>
        <begin position="134"/>
        <end position="254"/>
    </location>
</feature>
<keyword evidence="2" id="KW-1133">Transmembrane helix</keyword>
<dbReference type="AlphaFoldDB" id="A0A0B0NWA9"/>
<dbReference type="PANTHER" id="PTHR46431:SF5">
    <property type="entry name" value="EXPRESSED PROTEIN"/>
    <property type="match status" value="1"/>
</dbReference>
<keyword evidence="5" id="KW-1185">Reference proteome</keyword>
<sequence>MPNLSKEIEKHDTNSGHHPREDSEYVRLVISNEPTAAGVDILQPQPPTRSETFSWWIKAFIFCIFAVILILVFLKWGVPFLFEKVSYRMNLPFAYTSDHLILFPIMQWEATAFGRPVLAVVLVTSLALFPVLLIPSGPSMWLAGMIFGYGLGFLIIMVGTTIGMVLPYLIGLLFRERIHQWLKKWPQTAAMVRLAGEGSWFHQFKVVALFRVSPFPYTIFNYAVVVTNMKFWPYLCGSIAGMIPEAFIYIYSGRLIRTLANVKYGNYHLTPVEIIYNIVSFVIAIVTTIAFTVYAKRALNDLGNRETEVDDESASYQGGLEMEKLPDERRKHAGVMSFSS</sequence>
<proteinExistence type="predicted"/>
<gene>
    <name evidence="4" type="ORF">F383_08967</name>
</gene>